<feature type="compositionally biased region" description="Basic and acidic residues" evidence="1">
    <location>
        <begin position="164"/>
        <end position="181"/>
    </location>
</feature>
<protein>
    <submittedName>
        <fullName evidence="2">Uncharacterized protein</fullName>
    </submittedName>
</protein>
<accession>A0A1T4Y0L4</accession>
<dbReference type="Proteomes" id="UP000190774">
    <property type="component" value="Unassembled WGS sequence"/>
</dbReference>
<evidence type="ECO:0000313" key="2">
    <source>
        <dbReference type="EMBL" id="SKA94785.1"/>
    </source>
</evidence>
<keyword evidence="3" id="KW-1185">Reference proteome</keyword>
<proteinExistence type="predicted"/>
<gene>
    <name evidence="2" type="ORF">SAMN02745166_02205</name>
</gene>
<sequence length="187" mass="21561">MISNKRPTPMDIQTCDNPRAKIAEYLAERGLELHRFDPSSVLHRPNQSRWAWFLQARSLWPQCLVWEQPFDIKLSRDRGFYVPDVMVVNADGTVKAVYHVHGTGWQHDVRYAAYQRARQALPEWDFQYARRTRQGWVLSDDAEDTYSEPDQGPSDGGSRKGRGQRSEAERSADTPVRRDSGGTKARN</sequence>
<dbReference type="EMBL" id="FUYE01000006">
    <property type="protein sequence ID" value="SKA94785.1"/>
    <property type="molecule type" value="Genomic_DNA"/>
</dbReference>
<reference evidence="3" key="1">
    <citation type="submission" date="2017-02" db="EMBL/GenBank/DDBJ databases">
        <authorList>
            <person name="Varghese N."/>
            <person name="Submissions S."/>
        </authorList>
    </citation>
    <scope>NUCLEOTIDE SEQUENCE [LARGE SCALE GENOMIC DNA]</scope>
    <source>
        <strain evidence="3">ATCC 700200</strain>
    </source>
</reference>
<evidence type="ECO:0000313" key="3">
    <source>
        <dbReference type="Proteomes" id="UP000190774"/>
    </source>
</evidence>
<feature type="region of interest" description="Disordered" evidence="1">
    <location>
        <begin position="140"/>
        <end position="187"/>
    </location>
</feature>
<dbReference type="AlphaFoldDB" id="A0A1T4Y0L4"/>
<organism evidence="2 3">
    <name type="scientific">Prosthecobacter debontii</name>
    <dbReference type="NCBI Taxonomy" id="48467"/>
    <lineage>
        <taxon>Bacteria</taxon>
        <taxon>Pseudomonadati</taxon>
        <taxon>Verrucomicrobiota</taxon>
        <taxon>Verrucomicrobiia</taxon>
        <taxon>Verrucomicrobiales</taxon>
        <taxon>Verrucomicrobiaceae</taxon>
        <taxon>Prosthecobacter</taxon>
    </lineage>
</organism>
<name>A0A1T4Y0L4_9BACT</name>
<evidence type="ECO:0000256" key="1">
    <source>
        <dbReference type="SAM" id="MobiDB-lite"/>
    </source>
</evidence>